<evidence type="ECO:0000256" key="9">
    <source>
        <dbReference type="RuleBase" id="RU000587"/>
    </source>
</evidence>
<evidence type="ECO:0000256" key="6">
    <source>
        <dbReference type="ARBA" id="ARBA00022679"/>
    </source>
</evidence>
<evidence type="ECO:0000256" key="5">
    <source>
        <dbReference type="ARBA" id="ARBA00022676"/>
    </source>
</evidence>
<comment type="function">
    <text evidence="9">Allosteric enzyme that catalyzes the rate-limiting step in glycogen catabolism, the phosphorolytic cleavage of glycogen to produce glucose-1-phosphate, and plays a central role in maintaining cellular and organismal glucose homeostasis.</text>
</comment>
<dbReference type="AlphaFoldDB" id="A0A8S2S5H8"/>
<dbReference type="Gene3D" id="3.40.50.2000">
    <property type="entry name" value="Glycogen Phosphorylase B"/>
    <property type="match status" value="2"/>
</dbReference>
<dbReference type="GO" id="GO:0005737">
    <property type="term" value="C:cytoplasm"/>
    <property type="evidence" value="ECO:0007669"/>
    <property type="project" value="TreeGrafter"/>
</dbReference>
<keyword evidence="6 9" id="KW-0808">Transferase</keyword>
<organism evidence="11 12">
    <name type="scientific">Rotaria magnacalcarata</name>
    <dbReference type="NCBI Taxonomy" id="392030"/>
    <lineage>
        <taxon>Eukaryota</taxon>
        <taxon>Metazoa</taxon>
        <taxon>Spiralia</taxon>
        <taxon>Gnathifera</taxon>
        <taxon>Rotifera</taxon>
        <taxon>Eurotatoria</taxon>
        <taxon>Bdelloidea</taxon>
        <taxon>Philodinida</taxon>
        <taxon>Philodinidae</taxon>
        <taxon>Rotaria</taxon>
    </lineage>
</organism>
<keyword evidence="4" id="KW-0321">Glycogen metabolism</keyword>
<dbReference type="GO" id="GO:0005980">
    <property type="term" value="P:glycogen catabolic process"/>
    <property type="evidence" value="ECO:0007669"/>
    <property type="project" value="TreeGrafter"/>
</dbReference>
<dbReference type="NCBIfam" id="TIGR02093">
    <property type="entry name" value="P_ylase"/>
    <property type="match status" value="1"/>
</dbReference>
<comment type="catalytic activity">
    <reaction evidence="9">
        <text>[(1-&gt;4)-alpha-D-glucosyl](n) + phosphate = [(1-&gt;4)-alpha-D-glucosyl](n-1) + alpha-D-glucose 1-phosphate</text>
        <dbReference type="Rhea" id="RHEA:41732"/>
        <dbReference type="Rhea" id="RHEA-COMP:9584"/>
        <dbReference type="Rhea" id="RHEA-COMP:9586"/>
        <dbReference type="ChEBI" id="CHEBI:15444"/>
        <dbReference type="ChEBI" id="CHEBI:43474"/>
        <dbReference type="ChEBI" id="CHEBI:58601"/>
        <dbReference type="EC" id="2.4.1.1"/>
    </reaction>
</comment>
<evidence type="ECO:0000256" key="10">
    <source>
        <dbReference type="SAM" id="MobiDB-lite"/>
    </source>
</evidence>
<dbReference type="FunFam" id="3.40.50.2000:FF:000197">
    <property type="entry name" value="Alpha-1,4 glucan phosphorylase"/>
    <property type="match status" value="1"/>
</dbReference>
<protein>
    <recommendedName>
        <fullName evidence="9">Alpha-1,4 glucan phosphorylase</fullName>
        <ecNumber evidence="9">2.4.1.1</ecNumber>
    </recommendedName>
</protein>
<dbReference type="EMBL" id="CAJOBI010019746">
    <property type="protein sequence ID" value="CAF4208399.1"/>
    <property type="molecule type" value="Genomic_DNA"/>
</dbReference>
<name>A0A8S2S5H8_9BILA</name>
<dbReference type="InterPro" id="IPR011833">
    <property type="entry name" value="Glycg_phsphrylas"/>
</dbReference>
<sequence length="510" mass="58099">EGLPWDKAFDITKRACAYTNHTLMPEAVERWSVGLLQHVLPRHLQIIFEINLRHLQEVAARYPGDWGRLRDLSIVEEDGEKRINMAYLAIVGSHAVNGVAKIHSDLLKTTLFKSFYELTPEKFQNKTNGITPRRWLVLSNPNLSDAIAERIGEDWITSLDHLKSLREFVDNEAFVRDIQRVKQENKQRLAEWLLKTQNQKINPMSIYDMQVKRIHEYKRQLLNILHVVTLYNRIRANPNGKFVPRTVMIGGKAAPGYHMAKKIIKLVNSVGNIVNNDPVIGDRLKVVFLENYRVTMAEQIIPAADLSEQISLAGMEASGTSNMKFMLNGAMTICTLDGANVEMAEEVGNDNIFIFGMTVEEVEKRKHEGYYAREFYEKNAELKQVLDQIKNGYFSPENPELFHDIVNSLLCDGGDHYMLLADYDSYIKCQDRVSELFKDPIAWTKKSILNIAASGKFSSDRTIADYAREIWNVEPTLRSLPNPHEGRPGTNHEGEATHGSSQALADLAKY</sequence>
<keyword evidence="5 9" id="KW-0328">Glycosyltransferase</keyword>
<dbReference type="InterPro" id="IPR035090">
    <property type="entry name" value="Pyridoxal_P_attach_site"/>
</dbReference>
<dbReference type="PANTHER" id="PTHR11468">
    <property type="entry name" value="GLYCOGEN PHOSPHORYLASE"/>
    <property type="match status" value="1"/>
</dbReference>
<dbReference type="Pfam" id="PF00343">
    <property type="entry name" value="Phosphorylase"/>
    <property type="match status" value="1"/>
</dbReference>
<evidence type="ECO:0000256" key="2">
    <source>
        <dbReference type="ARBA" id="ARBA00006047"/>
    </source>
</evidence>
<keyword evidence="8 9" id="KW-0119">Carbohydrate metabolism</keyword>
<proteinExistence type="inferred from homology"/>
<comment type="caution">
    <text evidence="11">The sequence shown here is derived from an EMBL/GenBank/DDBJ whole genome shotgun (WGS) entry which is preliminary data.</text>
</comment>
<dbReference type="EC" id="2.4.1.1" evidence="9"/>
<gene>
    <name evidence="11" type="ORF">SMN809_LOCUS22206</name>
</gene>
<keyword evidence="3" id="KW-0597">Phosphoprotein</keyword>
<feature type="compositionally biased region" description="Basic and acidic residues" evidence="10">
    <location>
        <begin position="484"/>
        <end position="496"/>
    </location>
</feature>
<dbReference type="PROSITE" id="PS00102">
    <property type="entry name" value="PHOSPHORYLASE"/>
    <property type="match status" value="1"/>
</dbReference>
<evidence type="ECO:0000313" key="11">
    <source>
        <dbReference type="EMBL" id="CAF4208399.1"/>
    </source>
</evidence>
<dbReference type="InterPro" id="IPR000811">
    <property type="entry name" value="Glyco_trans_35"/>
</dbReference>
<evidence type="ECO:0000256" key="3">
    <source>
        <dbReference type="ARBA" id="ARBA00022553"/>
    </source>
</evidence>
<keyword evidence="7 9" id="KW-0663">Pyridoxal phosphate</keyword>
<accession>A0A8S2S5H8</accession>
<dbReference type="Proteomes" id="UP000676336">
    <property type="component" value="Unassembled WGS sequence"/>
</dbReference>
<evidence type="ECO:0000256" key="8">
    <source>
        <dbReference type="ARBA" id="ARBA00023277"/>
    </source>
</evidence>
<dbReference type="SUPFAM" id="SSF53756">
    <property type="entry name" value="UDP-Glycosyltransferase/glycogen phosphorylase"/>
    <property type="match status" value="1"/>
</dbReference>
<dbReference type="FunFam" id="3.40.50.2000:FF:000153">
    <property type="entry name" value="Alpha-1,4 glucan phosphorylase"/>
    <property type="match status" value="1"/>
</dbReference>
<comment type="similarity">
    <text evidence="2 9">Belongs to the glycogen phosphorylase family.</text>
</comment>
<dbReference type="FunFam" id="3.40.50.2000:FF:000005">
    <property type="entry name" value="Alpha-1,4 glucan phosphorylase"/>
    <property type="match status" value="1"/>
</dbReference>
<dbReference type="GO" id="GO:0008184">
    <property type="term" value="F:glycogen phosphorylase activity"/>
    <property type="evidence" value="ECO:0007669"/>
    <property type="project" value="InterPro"/>
</dbReference>
<reference evidence="11" key="1">
    <citation type="submission" date="2021-02" db="EMBL/GenBank/DDBJ databases">
        <authorList>
            <person name="Nowell W R."/>
        </authorList>
    </citation>
    <scope>NUCLEOTIDE SEQUENCE</scope>
</reference>
<comment type="cofactor">
    <cofactor evidence="1 9">
        <name>pyridoxal 5'-phosphate</name>
        <dbReference type="ChEBI" id="CHEBI:597326"/>
    </cofactor>
</comment>
<dbReference type="GO" id="GO:0030170">
    <property type="term" value="F:pyridoxal phosphate binding"/>
    <property type="evidence" value="ECO:0007669"/>
    <property type="project" value="InterPro"/>
</dbReference>
<evidence type="ECO:0000256" key="7">
    <source>
        <dbReference type="ARBA" id="ARBA00022898"/>
    </source>
</evidence>
<evidence type="ECO:0000256" key="4">
    <source>
        <dbReference type="ARBA" id="ARBA00022600"/>
    </source>
</evidence>
<feature type="region of interest" description="Disordered" evidence="10">
    <location>
        <begin position="477"/>
        <end position="510"/>
    </location>
</feature>
<dbReference type="PANTHER" id="PTHR11468:SF13">
    <property type="entry name" value="GLYCOGEN PHOSPHORYLASE"/>
    <property type="match status" value="1"/>
</dbReference>
<evidence type="ECO:0000313" key="12">
    <source>
        <dbReference type="Proteomes" id="UP000676336"/>
    </source>
</evidence>
<evidence type="ECO:0000256" key="1">
    <source>
        <dbReference type="ARBA" id="ARBA00001933"/>
    </source>
</evidence>
<feature type="non-terminal residue" evidence="11">
    <location>
        <position position="510"/>
    </location>
</feature>